<reference evidence="9" key="1">
    <citation type="submission" date="2020-12" db="EMBL/GenBank/DDBJ databases">
        <title>Sedimentitalea sp. nov., isolated from sand in Incheon.</title>
        <authorList>
            <person name="Kim W."/>
        </authorList>
    </citation>
    <scope>NUCLEOTIDE SEQUENCE</scope>
    <source>
        <strain evidence="9">CAU 1593</strain>
    </source>
</reference>
<organism evidence="9 10">
    <name type="scientific">Sedimentitalea arenosa</name>
    <dbReference type="NCBI Taxonomy" id="2798803"/>
    <lineage>
        <taxon>Bacteria</taxon>
        <taxon>Pseudomonadati</taxon>
        <taxon>Pseudomonadota</taxon>
        <taxon>Alphaproteobacteria</taxon>
        <taxon>Rhodobacterales</taxon>
        <taxon>Paracoccaceae</taxon>
        <taxon>Sedimentitalea</taxon>
    </lineage>
</organism>
<feature type="domain" description="Dihydroneopterin aldolase/epimerase" evidence="8">
    <location>
        <begin position="28"/>
        <end position="136"/>
    </location>
</feature>
<name>A0A8J7IJY7_9RHOB</name>
<evidence type="ECO:0000256" key="7">
    <source>
        <dbReference type="ARBA" id="ARBA00032903"/>
    </source>
</evidence>
<evidence type="ECO:0000256" key="4">
    <source>
        <dbReference type="ARBA" id="ARBA00013043"/>
    </source>
</evidence>
<dbReference type="RefSeq" id="WP_199023923.1">
    <property type="nucleotide sequence ID" value="NZ_JAELVR010000003.1"/>
</dbReference>
<evidence type="ECO:0000256" key="5">
    <source>
        <dbReference type="ARBA" id="ARBA00022909"/>
    </source>
</evidence>
<dbReference type="PANTHER" id="PTHR42844:SF1">
    <property type="entry name" value="DIHYDRONEOPTERIN ALDOLASE 1-RELATED"/>
    <property type="match status" value="1"/>
</dbReference>
<dbReference type="EMBL" id="JAELVR010000003">
    <property type="protein sequence ID" value="MBJ6371133.1"/>
    <property type="molecule type" value="Genomic_DNA"/>
</dbReference>
<sequence length="306" mass="33704">MSSEVRLAFAHPSERAEATSRDVPLDRISLRDHVVEVEIGAFQAERGTTQRICFNVVVEVQPLTGPIDDDVDRILSYDRVTEAIGHELSEERLNLLETLAERVAERILLEPQAMRVFVRIEKLDRGPGALGVEIVRGRDQVEPHDHDDDRPHPRLVYLSNAAIASENLSGWIDQIIAGDRPLVLCVGAHDQPRPMTGHRMTQRRIDLLAIEQNAWALAARDLRCKVVATRTELDWAMKNGQICVWAPSKIVLDAVDGPSAAPSDAVALAAWFAATFAAEEMLVIGADLPPDPGVPLRGVPVEQATL</sequence>
<dbReference type="GO" id="GO:0046656">
    <property type="term" value="P:folic acid biosynthetic process"/>
    <property type="evidence" value="ECO:0007669"/>
    <property type="project" value="UniProtKB-KW"/>
</dbReference>
<evidence type="ECO:0000256" key="1">
    <source>
        <dbReference type="ARBA" id="ARBA00001353"/>
    </source>
</evidence>
<dbReference type="InterPro" id="IPR006156">
    <property type="entry name" value="Dihydroneopterin_aldolase"/>
</dbReference>
<comment type="similarity">
    <text evidence="3">Belongs to the DHNA family.</text>
</comment>
<keyword evidence="6" id="KW-0456">Lyase</keyword>
<evidence type="ECO:0000256" key="6">
    <source>
        <dbReference type="ARBA" id="ARBA00023239"/>
    </source>
</evidence>
<dbReference type="InterPro" id="IPR006157">
    <property type="entry name" value="FolB_dom"/>
</dbReference>
<dbReference type="SUPFAM" id="SSF55620">
    <property type="entry name" value="Tetrahydrobiopterin biosynthesis enzymes-like"/>
    <property type="match status" value="1"/>
</dbReference>
<dbReference type="EC" id="4.1.2.25" evidence="4"/>
<evidence type="ECO:0000256" key="3">
    <source>
        <dbReference type="ARBA" id="ARBA00005708"/>
    </source>
</evidence>
<dbReference type="AlphaFoldDB" id="A0A8J7IJY7"/>
<dbReference type="InterPro" id="IPR043133">
    <property type="entry name" value="GTP-CH-I_C/QueF"/>
</dbReference>
<dbReference type="Pfam" id="PF02152">
    <property type="entry name" value="FolB"/>
    <property type="match status" value="1"/>
</dbReference>
<proteinExistence type="inferred from homology"/>
<comment type="caution">
    <text evidence="9">The sequence shown here is derived from an EMBL/GenBank/DDBJ whole genome shotgun (WGS) entry which is preliminary data.</text>
</comment>
<evidence type="ECO:0000259" key="8">
    <source>
        <dbReference type="SMART" id="SM00905"/>
    </source>
</evidence>
<comment type="pathway">
    <text evidence="2">Cofactor biosynthesis; tetrahydrofolate biosynthesis; 2-amino-4-hydroxy-6-hydroxymethyl-7,8-dihydropteridine diphosphate from 7,8-dihydroneopterin triphosphate: step 3/4.</text>
</comment>
<protein>
    <recommendedName>
        <fullName evidence="4">dihydroneopterin aldolase</fullName>
        <ecNumber evidence="4">4.1.2.25</ecNumber>
    </recommendedName>
    <alternativeName>
        <fullName evidence="7">7,8-dihydroneopterin aldolase</fullName>
    </alternativeName>
</protein>
<dbReference type="GO" id="GO:0005737">
    <property type="term" value="C:cytoplasm"/>
    <property type="evidence" value="ECO:0007669"/>
    <property type="project" value="TreeGrafter"/>
</dbReference>
<dbReference type="PANTHER" id="PTHR42844">
    <property type="entry name" value="DIHYDRONEOPTERIN ALDOLASE 1-RELATED"/>
    <property type="match status" value="1"/>
</dbReference>
<evidence type="ECO:0000313" key="10">
    <source>
        <dbReference type="Proteomes" id="UP000619079"/>
    </source>
</evidence>
<comment type="catalytic activity">
    <reaction evidence="1">
        <text>7,8-dihydroneopterin = 6-hydroxymethyl-7,8-dihydropterin + glycolaldehyde</text>
        <dbReference type="Rhea" id="RHEA:10540"/>
        <dbReference type="ChEBI" id="CHEBI:17001"/>
        <dbReference type="ChEBI" id="CHEBI:17071"/>
        <dbReference type="ChEBI" id="CHEBI:44841"/>
        <dbReference type="EC" id="4.1.2.25"/>
    </reaction>
</comment>
<dbReference type="Proteomes" id="UP000619079">
    <property type="component" value="Unassembled WGS sequence"/>
</dbReference>
<dbReference type="GO" id="GO:0004150">
    <property type="term" value="F:dihydroneopterin aldolase activity"/>
    <property type="evidence" value="ECO:0007669"/>
    <property type="project" value="UniProtKB-EC"/>
</dbReference>
<accession>A0A8J7IJY7</accession>
<dbReference type="SMART" id="SM00905">
    <property type="entry name" value="FolB"/>
    <property type="match status" value="1"/>
</dbReference>
<evidence type="ECO:0000256" key="2">
    <source>
        <dbReference type="ARBA" id="ARBA00005013"/>
    </source>
</evidence>
<keyword evidence="10" id="KW-1185">Reference proteome</keyword>
<dbReference type="Gene3D" id="3.30.1130.10">
    <property type="match status" value="1"/>
</dbReference>
<evidence type="ECO:0000313" key="9">
    <source>
        <dbReference type="EMBL" id="MBJ6371133.1"/>
    </source>
</evidence>
<keyword evidence="5" id="KW-0289">Folate biosynthesis</keyword>
<gene>
    <name evidence="9" type="ORF">JF290_06305</name>
</gene>